<dbReference type="OrthoDB" id="9803231at2"/>
<evidence type="ECO:0000313" key="4">
    <source>
        <dbReference type="Proteomes" id="UP000199354"/>
    </source>
</evidence>
<name>A0A1G5KF76_9FLAO</name>
<organism evidence="3 4">
    <name type="scientific">Flavobacterium caeni</name>
    <dbReference type="NCBI Taxonomy" id="490189"/>
    <lineage>
        <taxon>Bacteria</taxon>
        <taxon>Pseudomonadati</taxon>
        <taxon>Bacteroidota</taxon>
        <taxon>Flavobacteriia</taxon>
        <taxon>Flavobacteriales</taxon>
        <taxon>Flavobacteriaceae</taxon>
        <taxon>Flavobacterium</taxon>
    </lineage>
</organism>
<evidence type="ECO:0000259" key="1">
    <source>
        <dbReference type="Pfam" id="PF13936"/>
    </source>
</evidence>
<evidence type="ECO:0000313" key="2">
    <source>
        <dbReference type="EMBL" id="SCY33525.1"/>
    </source>
</evidence>
<dbReference type="Pfam" id="PF13936">
    <property type="entry name" value="HTH_38"/>
    <property type="match status" value="1"/>
</dbReference>
<reference evidence="3 4" key="1">
    <citation type="submission" date="2016-10" db="EMBL/GenBank/DDBJ databases">
        <authorList>
            <person name="de Groot N.N."/>
        </authorList>
    </citation>
    <scope>NUCLEOTIDE SEQUENCE [LARGE SCALE GENOMIC DNA]</scope>
    <source>
        <strain evidence="3 4">CGMCC 1.7031</strain>
    </source>
</reference>
<dbReference type="InterPro" id="IPR025246">
    <property type="entry name" value="IS30-like_HTH"/>
</dbReference>
<dbReference type="EMBL" id="FMVF01000005">
    <property type="protein sequence ID" value="SCY33525.1"/>
    <property type="molecule type" value="Genomic_DNA"/>
</dbReference>
<dbReference type="RefSeq" id="WP_139149613.1">
    <property type="nucleotide sequence ID" value="NZ_FMVF01000005.1"/>
</dbReference>
<dbReference type="AlphaFoldDB" id="A0A1G5KF76"/>
<sequence length="47" mass="5795">MDKKRTRLKLEERVIIQTLLAEKRSISYIADRLERNRSSIHREVKKW</sequence>
<accession>A0A1G5KF76</accession>
<gene>
    <name evidence="2" type="ORF">SAMN02927903_01144</name>
    <name evidence="3" type="ORF">SAMN02927903_03248</name>
</gene>
<dbReference type="Proteomes" id="UP000199354">
    <property type="component" value="Unassembled WGS sequence"/>
</dbReference>
<proteinExistence type="predicted"/>
<dbReference type="Gene3D" id="1.10.10.60">
    <property type="entry name" value="Homeodomain-like"/>
    <property type="match status" value="1"/>
</dbReference>
<feature type="non-terminal residue" evidence="3">
    <location>
        <position position="47"/>
    </location>
</feature>
<keyword evidence="4" id="KW-1185">Reference proteome</keyword>
<dbReference type="EMBL" id="FMVF01000029">
    <property type="protein sequence ID" value="SCY98619.1"/>
    <property type="molecule type" value="Genomic_DNA"/>
</dbReference>
<protein>
    <submittedName>
        <fullName evidence="3">Helix-turn-helix domain-containing protein</fullName>
    </submittedName>
</protein>
<evidence type="ECO:0000313" key="3">
    <source>
        <dbReference type="EMBL" id="SCY98619.1"/>
    </source>
</evidence>
<feature type="domain" description="Transposase IS30-like HTH" evidence="1">
    <location>
        <begin position="4"/>
        <end position="46"/>
    </location>
</feature>
<dbReference type="STRING" id="490189.SAMN02927903_01144"/>